<name>A0A8C4NBW8_EPTBU</name>
<dbReference type="GO" id="GO:0005737">
    <property type="term" value="C:cytoplasm"/>
    <property type="evidence" value="ECO:0007669"/>
    <property type="project" value="TreeGrafter"/>
</dbReference>
<dbReference type="Gene3D" id="3.40.50.150">
    <property type="entry name" value="Vaccinia Virus protein VP39"/>
    <property type="match status" value="1"/>
</dbReference>
<dbReference type="InterPro" id="IPR029063">
    <property type="entry name" value="SAM-dependent_MTases_sf"/>
</dbReference>
<dbReference type="PANTHER" id="PTHR13369:SF0">
    <property type="entry name" value="GLUTATHIONE S-TRANSFERASE C-TERMINAL DOMAIN-CONTAINING PROTEIN"/>
    <property type="match status" value="1"/>
</dbReference>
<evidence type="ECO:0000259" key="2">
    <source>
        <dbReference type="Pfam" id="PF13679"/>
    </source>
</evidence>
<accession>A0A8C4NBW8</accession>
<evidence type="ECO:0000256" key="1">
    <source>
        <dbReference type="SAM" id="MobiDB-lite"/>
    </source>
</evidence>
<dbReference type="Proteomes" id="UP000694388">
    <property type="component" value="Unplaced"/>
</dbReference>
<dbReference type="GeneTree" id="ENSGT00390000004446"/>
<reference evidence="3" key="2">
    <citation type="submission" date="2025-09" db="UniProtKB">
        <authorList>
            <consortium name="Ensembl"/>
        </authorList>
    </citation>
    <scope>IDENTIFICATION</scope>
</reference>
<proteinExistence type="predicted"/>
<dbReference type="PANTHER" id="PTHR13369">
    <property type="match status" value="1"/>
</dbReference>
<dbReference type="Ensembl" id="ENSEBUT00000004694.1">
    <property type="protein sequence ID" value="ENSEBUP00000004268.1"/>
    <property type="gene ID" value="ENSEBUG00000003010.1"/>
</dbReference>
<reference evidence="3" key="1">
    <citation type="submission" date="2025-08" db="UniProtKB">
        <authorList>
            <consortium name="Ensembl"/>
        </authorList>
    </citation>
    <scope>IDENTIFICATION</scope>
</reference>
<protein>
    <submittedName>
        <fullName evidence="3">Glutathione S-transferase, C-terminal domain containing</fullName>
    </submittedName>
</protein>
<feature type="region of interest" description="Disordered" evidence="1">
    <location>
        <begin position="418"/>
        <end position="445"/>
    </location>
</feature>
<evidence type="ECO:0000313" key="3">
    <source>
        <dbReference type="Ensembl" id="ENSEBUP00000004268.1"/>
    </source>
</evidence>
<dbReference type="InterPro" id="IPR025714">
    <property type="entry name" value="Methyltranfer_dom"/>
</dbReference>
<evidence type="ECO:0000313" key="4">
    <source>
        <dbReference type="Proteomes" id="UP000694388"/>
    </source>
</evidence>
<dbReference type="AlphaFoldDB" id="A0A8C4NBW8"/>
<sequence length="739" mass="81743">MSFHGPSNGCGLPPRLGHVRDGERDIQMAADETSTPIRVYLDYAGVFDGIVLPVESSIVLFLLEYCESQKVEVILVHNEKLCNKPSGNIAAECCAEAFIKGGQNLPRIPDVFDTSSLLDRNFITNSNMESECGPITLWSSTSHLTVRQMSLKDLPVVIAYCRLPAITESRRGTLCRAGLATVARHLVMLASQESEQHASLIRLLGFRGTCLKACAEVSRWTRLCEVILPEAVGRLTQPGKLHTVSDIPVDLFELEQLLREPVRVHNDDKLRRHKLQEACSETADSTHNFMEGDVEELVSRFDVLETGGKTEQTRRRREAPRVRRAARDDLPSLRHVFAEGLDFMLTDLLLLPSIHLFLVLLKGRLSDICTRLSLLCAWYVRVSNVPGVREAAARAGWSFLTLSPVVIEPDSSIASAVKTYDPAQSKPRPVSTSKEQGSFKGGPRPTLAKLKKAGIEPFVTPYPCIEYDLPWDTYPIAVDPSEGELSAKRATRKRQQLASIAHCVQVIAKPGHVIVDFCSGGGHLGILLAYMLPECRVLMVENKEASLERAVGRCQQLGLTNVEMYQANLDYFIGPFDIGDISKSYGWIQTKLRGQVAIHACGVATDMVLQRCVSASAAFLLCPCCYGFVQNTAKIAFPCSDRFRRTLSNKEHMILCRFADQTAVHLPEDRKHIGKSCMTLVDLDRAWAVAEHADYSVCITCMQPESCSPKNNLILGLPPTWPAPPWNGCSRIVDGAFST</sequence>
<feature type="domain" description="Methyltransferase" evidence="2">
    <location>
        <begin position="493"/>
        <end position="630"/>
    </location>
</feature>
<organism evidence="3 4">
    <name type="scientific">Eptatretus burgeri</name>
    <name type="common">Inshore hagfish</name>
    <dbReference type="NCBI Taxonomy" id="7764"/>
    <lineage>
        <taxon>Eukaryota</taxon>
        <taxon>Metazoa</taxon>
        <taxon>Chordata</taxon>
        <taxon>Craniata</taxon>
        <taxon>Vertebrata</taxon>
        <taxon>Cyclostomata</taxon>
        <taxon>Myxini</taxon>
        <taxon>Myxiniformes</taxon>
        <taxon>Myxinidae</taxon>
        <taxon>Eptatretinae</taxon>
        <taxon>Eptatretus</taxon>
    </lineage>
</organism>
<dbReference type="SUPFAM" id="SSF53335">
    <property type="entry name" value="S-adenosyl-L-methionine-dependent methyltransferases"/>
    <property type="match status" value="1"/>
</dbReference>
<keyword evidence="4" id="KW-1185">Reference proteome</keyword>
<dbReference type="Pfam" id="PF13679">
    <property type="entry name" value="Methyltransf_32"/>
    <property type="match status" value="1"/>
</dbReference>